<organism evidence="1 2">
    <name type="scientific">Rhodobium gokarnense</name>
    <dbReference type="NCBI Taxonomy" id="364296"/>
    <lineage>
        <taxon>Bacteria</taxon>
        <taxon>Pseudomonadati</taxon>
        <taxon>Pseudomonadota</taxon>
        <taxon>Alphaproteobacteria</taxon>
        <taxon>Hyphomicrobiales</taxon>
        <taxon>Rhodobiaceae</taxon>
        <taxon>Rhodobium</taxon>
    </lineage>
</organism>
<evidence type="ECO:0008006" key="3">
    <source>
        <dbReference type="Google" id="ProtNLM"/>
    </source>
</evidence>
<comment type="caution">
    <text evidence="1">The sequence shown here is derived from an EMBL/GenBank/DDBJ whole genome shotgun (WGS) entry which is preliminary data.</text>
</comment>
<dbReference type="Proteomes" id="UP001209755">
    <property type="component" value="Unassembled WGS sequence"/>
</dbReference>
<dbReference type="EMBL" id="JAOQNS010000003">
    <property type="protein sequence ID" value="MCW2306951.1"/>
    <property type="molecule type" value="Genomic_DNA"/>
</dbReference>
<reference evidence="2" key="1">
    <citation type="submission" date="2023-07" db="EMBL/GenBank/DDBJ databases">
        <title>Genome sequencing of Purple Non-Sulfur Bacteria from various extreme environments.</title>
        <authorList>
            <person name="Mayer M."/>
        </authorList>
    </citation>
    <scope>NUCLEOTIDE SEQUENCE [LARGE SCALE GENOMIC DNA]</scope>
    <source>
        <strain evidence="2">DSM 17935</strain>
    </source>
</reference>
<evidence type="ECO:0000313" key="2">
    <source>
        <dbReference type="Proteomes" id="UP001209755"/>
    </source>
</evidence>
<protein>
    <recommendedName>
        <fullName evidence="3">N-formylglutamate amidohydrolase</fullName>
    </recommendedName>
</protein>
<proteinExistence type="predicted"/>
<keyword evidence="2" id="KW-1185">Reference proteome</keyword>
<accession>A0ABT3H992</accession>
<evidence type="ECO:0000313" key="1">
    <source>
        <dbReference type="EMBL" id="MCW2306951.1"/>
    </source>
</evidence>
<gene>
    <name evidence="1" type="ORF">M2319_001273</name>
</gene>
<sequence>MAARFFRKATPPETLLVIGVHRDERAFGEAVAKRLDPARFGVLRIAEGISGMRPQPEEREAFLLRHGALYGQILDHLEPYHRCLIDLHSGIDPQGLHADVFSGDPATLMRIGGAAAGLAAPVRCIQLVADTAADAGDAQAFPVALAEIPQAIWRQERFAYLGIEVYLAAPGAGTQAEAAFAERLIEAAVRSPLPNGSRAAAP</sequence>
<name>A0ABT3H992_9HYPH</name>
<dbReference type="RefSeq" id="WP_264600609.1">
    <property type="nucleotide sequence ID" value="NZ_JAOQNS010000003.1"/>
</dbReference>